<name>A0A8D2MC09_ZONAL</name>
<gene>
    <name evidence="3" type="primary">LOC106629619</name>
</gene>
<dbReference type="KEGG" id="zab:106629619"/>
<feature type="transmembrane region" description="Helical" evidence="1">
    <location>
        <begin position="854"/>
        <end position="874"/>
    </location>
</feature>
<evidence type="ECO:0000256" key="2">
    <source>
        <dbReference type="SAM" id="SignalP"/>
    </source>
</evidence>
<keyword evidence="4" id="KW-1185">Reference proteome</keyword>
<organism evidence="3 4">
    <name type="scientific">Zonotrichia albicollis</name>
    <name type="common">White-throated sparrow</name>
    <name type="synonym">Fringilla albicollis</name>
    <dbReference type="NCBI Taxonomy" id="44394"/>
    <lineage>
        <taxon>Eukaryota</taxon>
        <taxon>Metazoa</taxon>
        <taxon>Chordata</taxon>
        <taxon>Craniata</taxon>
        <taxon>Vertebrata</taxon>
        <taxon>Euteleostomi</taxon>
        <taxon>Archelosauria</taxon>
        <taxon>Archosauria</taxon>
        <taxon>Dinosauria</taxon>
        <taxon>Saurischia</taxon>
        <taxon>Theropoda</taxon>
        <taxon>Coelurosauria</taxon>
        <taxon>Aves</taxon>
        <taxon>Neognathae</taxon>
        <taxon>Neoaves</taxon>
        <taxon>Telluraves</taxon>
        <taxon>Australaves</taxon>
        <taxon>Passeriformes</taxon>
        <taxon>Passerellidae</taxon>
        <taxon>Zonotrichia</taxon>
    </lineage>
</organism>
<reference evidence="3" key="2">
    <citation type="submission" date="2025-09" db="UniProtKB">
        <authorList>
            <consortium name="Ensembl"/>
        </authorList>
    </citation>
    <scope>IDENTIFICATION</scope>
</reference>
<evidence type="ECO:0000313" key="3">
    <source>
        <dbReference type="Ensembl" id="ENSZALP00000005421.1"/>
    </source>
</evidence>
<keyword evidence="1" id="KW-0812">Transmembrane</keyword>
<dbReference type="Proteomes" id="UP000694413">
    <property type="component" value="Unassembled WGS sequence"/>
</dbReference>
<evidence type="ECO:0000313" key="4">
    <source>
        <dbReference type="Proteomes" id="UP000694413"/>
    </source>
</evidence>
<sequence length="910" mass="102731">MITLLILFCILPQFHGQPPGEQLWPEAIVQHTDVLGTYPNGHYPSLATLVLHDSKVYRPNEWRWDQNELMRTLMGTVGESIVVTCRKVEGTLHEKATSIIIAGNFMEADGRNHLDIPSAKLCPTKKWGCSKIESPVTLCCRQEHVGSYASSTKTTNVAITRDCNDESLDCWYNFTLVKPTYVTCRWENDTASPLGLRGLVYTFKINTVPKPTPSAVITLSQTQSVNPFSNVTPQLAEATGSHFTWPWSQAFLQSTGSMGNVTGLNLLTVVTHEDMLYTRQEWEKHKTWQLQGVVGELISVGCRMVNGSDYSKAMSISASTDRENKQKQICTHPSIQDCWYSFTLTDTTEVTCLWAKDTQGLSFEFVINAETYFTTVTTSPVPPVILTPRIFEIGPYVIRKTGQQQILFNPAWSLKQVKLLMQNNVSDIQPACSPFLQTSFEGWTTWLWKRSSFKTKTPTDVTGVVGTGLGILNSIDSEVLMNKLAATTRDLTKLQQPLRSSLLALGMHQWLLSNILPNWERVNVNDHKLVIDALSATQDNVSLALSCIQAQLWMQSVFASIIREGEEGTFPTEIRKIIWDSATEFEREFQSWWNLVNFTYDPISNTATAFVLTIRNACVHLVFPVIALGLNHDGAVLYPTEHRGWARQVNDKWQTVNLESCIVREQQGFICESNAIAAQDTCLDTEENICHFEIRPYEDTQTVLIYIGNGCACFRTTCDSVFVEDVVVDTKNHSNFCACNFTEIVGCDFFYKAPVTSHYLLQSNYTLIQKLMPTPIGMNLTLVRQLLLHQDLADILEKIKESGQKTLVTVHHDVRQIRRVMERVKQDAEHRWWDTLFGWSPTATGVLNSVCHPIVVLLILVMLGFILSAALFVMNWNMMKKLSRLPTVINAHRLADVLYTPDVLETLDTK</sequence>
<feature type="chain" id="PRO_5034000964" evidence="2">
    <location>
        <begin position="17"/>
        <end position="910"/>
    </location>
</feature>
<dbReference type="OrthoDB" id="9216025at2759"/>
<dbReference type="AlphaFoldDB" id="A0A8D2MC09"/>
<evidence type="ECO:0000256" key="1">
    <source>
        <dbReference type="SAM" id="Phobius"/>
    </source>
</evidence>
<protein>
    <submittedName>
        <fullName evidence="3">Uncharacterized protein</fullName>
    </submittedName>
</protein>
<keyword evidence="1" id="KW-0472">Membrane</keyword>
<proteinExistence type="predicted"/>
<dbReference type="Ensembl" id="ENSZALT00000008037.1">
    <property type="protein sequence ID" value="ENSZALP00000005421.1"/>
    <property type="gene ID" value="ENSZALG00000005027.1"/>
</dbReference>
<reference evidence="3" key="1">
    <citation type="submission" date="2025-08" db="UniProtKB">
        <authorList>
            <consortium name="Ensembl"/>
        </authorList>
    </citation>
    <scope>IDENTIFICATION</scope>
</reference>
<accession>A0A8D2MC09</accession>
<keyword evidence="1" id="KW-1133">Transmembrane helix</keyword>
<keyword evidence="2" id="KW-0732">Signal</keyword>
<feature type="signal peptide" evidence="2">
    <location>
        <begin position="1"/>
        <end position="16"/>
    </location>
</feature>